<accession>A0AAE0NR17</accession>
<gene>
    <name evidence="2" type="ORF">B0H63DRAFT_188924</name>
</gene>
<name>A0AAE0NR17_9PEZI</name>
<evidence type="ECO:0000313" key="2">
    <source>
        <dbReference type="EMBL" id="KAK3385890.1"/>
    </source>
</evidence>
<reference evidence="2" key="1">
    <citation type="journal article" date="2023" name="Mol. Phylogenet. Evol.">
        <title>Genome-scale phylogeny and comparative genomics of the fungal order Sordariales.</title>
        <authorList>
            <person name="Hensen N."/>
            <person name="Bonometti L."/>
            <person name="Westerberg I."/>
            <person name="Brannstrom I.O."/>
            <person name="Guillou S."/>
            <person name="Cros-Aarteil S."/>
            <person name="Calhoun S."/>
            <person name="Haridas S."/>
            <person name="Kuo A."/>
            <person name="Mondo S."/>
            <person name="Pangilinan J."/>
            <person name="Riley R."/>
            <person name="LaButti K."/>
            <person name="Andreopoulos B."/>
            <person name="Lipzen A."/>
            <person name="Chen C."/>
            <person name="Yan M."/>
            <person name="Daum C."/>
            <person name="Ng V."/>
            <person name="Clum A."/>
            <person name="Steindorff A."/>
            <person name="Ohm R.A."/>
            <person name="Martin F."/>
            <person name="Silar P."/>
            <person name="Natvig D.O."/>
            <person name="Lalanne C."/>
            <person name="Gautier V."/>
            <person name="Ament-Velasquez S.L."/>
            <person name="Kruys A."/>
            <person name="Hutchinson M.I."/>
            <person name="Powell A.J."/>
            <person name="Barry K."/>
            <person name="Miller A.N."/>
            <person name="Grigoriev I.V."/>
            <person name="Debuchy R."/>
            <person name="Gladieux P."/>
            <person name="Hiltunen Thoren M."/>
            <person name="Johannesson H."/>
        </authorList>
    </citation>
    <scope>NUCLEOTIDE SEQUENCE</scope>
    <source>
        <strain evidence="2">CBS 232.78</strain>
    </source>
</reference>
<dbReference type="EMBL" id="JAULSW010000004">
    <property type="protein sequence ID" value="KAK3385890.1"/>
    <property type="molecule type" value="Genomic_DNA"/>
</dbReference>
<feature type="chain" id="PRO_5042031197" evidence="1">
    <location>
        <begin position="22"/>
        <end position="204"/>
    </location>
</feature>
<evidence type="ECO:0000313" key="3">
    <source>
        <dbReference type="Proteomes" id="UP001285441"/>
    </source>
</evidence>
<keyword evidence="3" id="KW-1185">Reference proteome</keyword>
<comment type="caution">
    <text evidence="2">The sequence shown here is derived from an EMBL/GenBank/DDBJ whole genome shotgun (WGS) entry which is preliminary data.</text>
</comment>
<reference evidence="2" key="2">
    <citation type="submission" date="2023-06" db="EMBL/GenBank/DDBJ databases">
        <authorList>
            <consortium name="Lawrence Berkeley National Laboratory"/>
            <person name="Haridas S."/>
            <person name="Hensen N."/>
            <person name="Bonometti L."/>
            <person name="Westerberg I."/>
            <person name="Brannstrom I.O."/>
            <person name="Guillou S."/>
            <person name="Cros-Aarteil S."/>
            <person name="Calhoun S."/>
            <person name="Kuo A."/>
            <person name="Mondo S."/>
            <person name="Pangilinan J."/>
            <person name="Riley R."/>
            <person name="LaButti K."/>
            <person name="Andreopoulos B."/>
            <person name="Lipzen A."/>
            <person name="Chen C."/>
            <person name="Yanf M."/>
            <person name="Daum C."/>
            <person name="Ng V."/>
            <person name="Clum A."/>
            <person name="Steindorff A."/>
            <person name="Ohm R."/>
            <person name="Martin F."/>
            <person name="Silar P."/>
            <person name="Natvig D."/>
            <person name="Lalanne C."/>
            <person name="Gautier V."/>
            <person name="Ament-velasquez S.L."/>
            <person name="Kruys A."/>
            <person name="Hutchinson M.I."/>
            <person name="Powell A.J."/>
            <person name="Barry K."/>
            <person name="Miller A.N."/>
            <person name="Grigoriev I.V."/>
            <person name="Debuchy R."/>
            <person name="Gladieux P."/>
            <person name="Thoren M.H."/>
            <person name="Johannesson H."/>
        </authorList>
    </citation>
    <scope>NUCLEOTIDE SEQUENCE</scope>
    <source>
        <strain evidence="2">CBS 232.78</strain>
    </source>
</reference>
<keyword evidence="1" id="KW-0732">Signal</keyword>
<organism evidence="2 3">
    <name type="scientific">Podospora didyma</name>
    <dbReference type="NCBI Taxonomy" id="330526"/>
    <lineage>
        <taxon>Eukaryota</taxon>
        <taxon>Fungi</taxon>
        <taxon>Dikarya</taxon>
        <taxon>Ascomycota</taxon>
        <taxon>Pezizomycotina</taxon>
        <taxon>Sordariomycetes</taxon>
        <taxon>Sordariomycetidae</taxon>
        <taxon>Sordariales</taxon>
        <taxon>Podosporaceae</taxon>
        <taxon>Podospora</taxon>
    </lineage>
</organism>
<protein>
    <submittedName>
        <fullName evidence="2">Uncharacterized protein</fullName>
    </submittedName>
</protein>
<evidence type="ECO:0000256" key="1">
    <source>
        <dbReference type="SAM" id="SignalP"/>
    </source>
</evidence>
<proteinExistence type="predicted"/>
<sequence>MLSTTVLSAAVGAVLIGTSHALPAQQITARDFSGQGQIHVLNSSSLAYATPLDRIGCLDEHGVVTVRDCATFTTMDKYPHTISSRVGACTFRDTNAPTNSDSVYGKDSHAWTCQPYNEPSGTQEIYYTVNGFKYPFLCNGNLNCYYDIKTAPSLDDDKSVAPRQTKVPVWQFYWGSDQMGITPGHLQVLWLWVPYSSTVIGPSD</sequence>
<feature type="signal peptide" evidence="1">
    <location>
        <begin position="1"/>
        <end position="21"/>
    </location>
</feature>
<dbReference type="Proteomes" id="UP001285441">
    <property type="component" value="Unassembled WGS sequence"/>
</dbReference>
<dbReference type="AlphaFoldDB" id="A0AAE0NR17"/>